<dbReference type="InterPro" id="IPR001138">
    <property type="entry name" value="Zn2Cys6_DnaBD"/>
</dbReference>
<sequence length="583" mass="63994">MSLAQPPLSKNADTRSSRKNGNALRRGKACINCRHLKIKCDGIKPICDLPSRANRLQSDIEELLARIEVLETSNGSSRKNVPTQSSSATSPSLSLSLSLDSPQSPQSSNLIQSIFSLDDDYSSSDSEPPVHERASLIDNFISRCATLAFFLNLETFRSSALLPLPLGDPQRPSPALLACVYLWGLRISSSPWKSAKGTAFLRRARRFIALEGVGARNRTQVMHLIQAKILLIIYLVHGGQFLEAEFHGNGAISLVLSYGLHKIIPASDGVYDDPEGRLPPCTGPVDQAERINAFWSVFYIQRLLAVIVNSPSNSFGSLDSYLEIQTPLPLHTENYGPEDTARTLYDFLHNTALQPPETSSLGIYSKSAILLHRAVYLHKQIDTGSSLIRGFTLRFLRTHIPGDRHKISEECTRLEKIVLNFYSSLPEISYIKELEARSSPFPPFICSEKLSLMYAVVGCACVNIQSIFSSFGVVHEARKRLVDASRNVYASLELTYPGSHPLAGTLSRLTCEAIVRELNSIKAGSSSASSWTGDVLDTARRVEEESQLVSTIIDGMGTMSILVTCCPLVGEKVDAVDSNNLLL</sequence>
<evidence type="ECO:0000256" key="6">
    <source>
        <dbReference type="SAM" id="MobiDB-lite"/>
    </source>
</evidence>
<keyword evidence="4" id="KW-0804">Transcription</keyword>
<feature type="domain" description="Zn(2)-C6 fungal-type" evidence="7">
    <location>
        <begin position="28"/>
        <end position="47"/>
    </location>
</feature>
<evidence type="ECO:0000256" key="4">
    <source>
        <dbReference type="ARBA" id="ARBA00023163"/>
    </source>
</evidence>
<evidence type="ECO:0000256" key="1">
    <source>
        <dbReference type="ARBA" id="ARBA00004123"/>
    </source>
</evidence>
<dbReference type="Pfam" id="PF00172">
    <property type="entry name" value="Zn_clus"/>
    <property type="match status" value="1"/>
</dbReference>
<dbReference type="Proteomes" id="UP001150217">
    <property type="component" value="Unassembled WGS sequence"/>
</dbReference>
<evidence type="ECO:0000313" key="9">
    <source>
        <dbReference type="EMBL" id="KAJ4497538.1"/>
    </source>
</evidence>
<name>A0ABQ8VMC0_9AGAR</name>
<dbReference type="InterPro" id="IPR050815">
    <property type="entry name" value="TF_fung"/>
</dbReference>
<comment type="subcellular location">
    <subcellularLocation>
        <location evidence="1">Nucleus</location>
    </subcellularLocation>
</comment>
<proteinExistence type="predicted"/>
<dbReference type="PANTHER" id="PTHR47338">
    <property type="entry name" value="ZN(II)2CYS6 TRANSCRIPTION FACTOR (EUROFUNG)-RELATED"/>
    <property type="match status" value="1"/>
</dbReference>
<protein>
    <recommendedName>
        <fullName evidence="11">Transcription factor domain-containing protein</fullName>
    </recommendedName>
</protein>
<dbReference type="EMBL" id="JANVFT010000020">
    <property type="protein sequence ID" value="KAJ4497538.1"/>
    <property type="molecule type" value="Genomic_DNA"/>
</dbReference>
<evidence type="ECO:0008006" key="11">
    <source>
        <dbReference type="Google" id="ProtNLM"/>
    </source>
</evidence>
<evidence type="ECO:0000313" key="10">
    <source>
        <dbReference type="Proteomes" id="UP001150217"/>
    </source>
</evidence>
<dbReference type="PANTHER" id="PTHR47338:SF29">
    <property type="entry name" value="ZN(2)-C6 FUNGAL-TYPE DOMAIN-CONTAINING PROTEIN"/>
    <property type="match status" value="1"/>
</dbReference>
<evidence type="ECO:0000259" key="8">
    <source>
        <dbReference type="Pfam" id="PF04082"/>
    </source>
</evidence>
<feature type="compositionally biased region" description="Low complexity" evidence="6">
    <location>
        <begin position="82"/>
        <end position="105"/>
    </location>
</feature>
<evidence type="ECO:0000256" key="3">
    <source>
        <dbReference type="ARBA" id="ARBA00023015"/>
    </source>
</evidence>
<feature type="region of interest" description="Disordered" evidence="6">
    <location>
        <begin position="74"/>
        <end position="105"/>
    </location>
</feature>
<comment type="caution">
    <text evidence="9">The sequence shown here is derived from an EMBL/GenBank/DDBJ whole genome shotgun (WGS) entry which is preliminary data.</text>
</comment>
<feature type="region of interest" description="Disordered" evidence="6">
    <location>
        <begin position="1"/>
        <end position="21"/>
    </location>
</feature>
<organism evidence="9 10">
    <name type="scientific">Lentinula lateritia</name>
    <dbReference type="NCBI Taxonomy" id="40482"/>
    <lineage>
        <taxon>Eukaryota</taxon>
        <taxon>Fungi</taxon>
        <taxon>Dikarya</taxon>
        <taxon>Basidiomycota</taxon>
        <taxon>Agaricomycotina</taxon>
        <taxon>Agaricomycetes</taxon>
        <taxon>Agaricomycetidae</taxon>
        <taxon>Agaricales</taxon>
        <taxon>Marasmiineae</taxon>
        <taxon>Omphalotaceae</taxon>
        <taxon>Lentinula</taxon>
    </lineage>
</organism>
<evidence type="ECO:0000256" key="2">
    <source>
        <dbReference type="ARBA" id="ARBA00022723"/>
    </source>
</evidence>
<keyword evidence="2" id="KW-0479">Metal-binding</keyword>
<reference evidence="9" key="1">
    <citation type="submission" date="2022-08" db="EMBL/GenBank/DDBJ databases">
        <title>A Global Phylogenomic Analysis of the Shiitake Genus Lentinula.</title>
        <authorList>
            <consortium name="DOE Joint Genome Institute"/>
            <person name="Sierra-Patev S."/>
            <person name="Min B."/>
            <person name="Naranjo-Ortiz M."/>
            <person name="Looney B."/>
            <person name="Konkel Z."/>
            <person name="Slot J.C."/>
            <person name="Sakamoto Y."/>
            <person name="Steenwyk J.L."/>
            <person name="Rokas A."/>
            <person name="Carro J."/>
            <person name="Camarero S."/>
            <person name="Ferreira P."/>
            <person name="Molpeceres G."/>
            <person name="Ruiz-Duenas F.J."/>
            <person name="Serrano A."/>
            <person name="Henrissat B."/>
            <person name="Drula E."/>
            <person name="Hughes K.W."/>
            <person name="Mata J.L."/>
            <person name="Ishikawa N.K."/>
            <person name="Vargas-Isla R."/>
            <person name="Ushijima S."/>
            <person name="Smith C.A."/>
            <person name="Ahrendt S."/>
            <person name="Andreopoulos W."/>
            <person name="He G."/>
            <person name="Labutti K."/>
            <person name="Lipzen A."/>
            <person name="Ng V."/>
            <person name="Riley R."/>
            <person name="Sandor L."/>
            <person name="Barry K."/>
            <person name="Martinez A.T."/>
            <person name="Xiao Y."/>
            <person name="Gibbons J.G."/>
            <person name="Terashima K."/>
            <person name="Grigoriev I.V."/>
            <person name="Hibbett D.S."/>
        </authorList>
    </citation>
    <scope>NUCLEOTIDE SEQUENCE</scope>
    <source>
        <strain evidence="9">RHP3577 ss4</strain>
    </source>
</reference>
<dbReference type="SUPFAM" id="SSF57701">
    <property type="entry name" value="Zn2/Cys6 DNA-binding domain"/>
    <property type="match status" value="1"/>
</dbReference>
<dbReference type="InterPro" id="IPR007219">
    <property type="entry name" value="XnlR_reg_dom"/>
</dbReference>
<dbReference type="Pfam" id="PF04082">
    <property type="entry name" value="Fungal_trans"/>
    <property type="match status" value="1"/>
</dbReference>
<gene>
    <name evidence="9" type="ORF">C8R41DRAFT_865324</name>
</gene>
<evidence type="ECO:0000256" key="5">
    <source>
        <dbReference type="ARBA" id="ARBA00023242"/>
    </source>
</evidence>
<keyword evidence="5" id="KW-0539">Nucleus</keyword>
<dbReference type="InterPro" id="IPR036864">
    <property type="entry name" value="Zn2-C6_fun-type_DNA-bd_sf"/>
</dbReference>
<keyword evidence="10" id="KW-1185">Reference proteome</keyword>
<dbReference type="CDD" id="cd12148">
    <property type="entry name" value="fungal_TF_MHR"/>
    <property type="match status" value="1"/>
</dbReference>
<dbReference type="CDD" id="cd00067">
    <property type="entry name" value="GAL4"/>
    <property type="match status" value="1"/>
</dbReference>
<feature type="domain" description="Xylanolytic transcriptional activator regulatory" evidence="8">
    <location>
        <begin position="138"/>
        <end position="437"/>
    </location>
</feature>
<keyword evidence="3" id="KW-0805">Transcription regulation</keyword>
<evidence type="ECO:0000259" key="7">
    <source>
        <dbReference type="Pfam" id="PF00172"/>
    </source>
</evidence>
<accession>A0ABQ8VMC0</accession>